<dbReference type="AlphaFoldDB" id="A0AAJ5WJ27"/>
<evidence type="ECO:0000256" key="3">
    <source>
        <dbReference type="ARBA" id="ARBA00022989"/>
    </source>
</evidence>
<evidence type="ECO:0000256" key="4">
    <source>
        <dbReference type="ARBA" id="ARBA00023136"/>
    </source>
</evidence>
<evidence type="ECO:0000256" key="2">
    <source>
        <dbReference type="ARBA" id="ARBA00022692"/>
    </source>
</evidence>
<evidence type="ECO:0000259" key="6">
    <source>
        <dbReference type="PROSITE" id="PS50850"/>
    </source>
</evidence>
<organism evidence="7 8">
    <name type="scientific">Candidatus Pseudomonas phytovorans</name>
    <dbReference type="NCBI Taxonomy" id="3121377"/>
    <lineage>
        <taxon>Bacteria</taxon>
        <taxon>Pseudomonadati</taxon>
        <taxon>Pseudomonadota</taxon>
        <taxon>Gammaproteobacteria</taxon>
        <taxon>Pseudomonadales</taxon>
        <taxon>Pseudomonadaceae</taxon>
        <taxon>Pseudomonas</taxon>
    </lineage>
</organism>
<feature type="transmembrane region" description="Helical" evidence="5">
    <location>
        <begin position="170"/>
        <end position="190"/>
    </location>
</feature>
<feature type="transmembrane region" description="Helical" evidence="5">
    <location>
        <begin position="50"/>
        <end position="69"/>
    </location>
</feature>
<keyword evidence="2 5" id="KW-0812">Transmembrane</keyword>
<comment type="subcellular location">
    <subcellularLocation>
        <location evidence="1">Membrane</location>
        <topology evidence="1">Multi-pass membrane protein</topology>
    </subcellularLocation>
</comment>
<dbReference type="Pfam" id="PF07690">
    <property type="entry name" value="MFS_1"/>
    <property type="match status" value="1"/>
</dbReference>
<feature type="transmembrane region" description="Helical" evidence="5">
    <location>
        <begin position="202"/>
        <end position="222"/>
    </location>
</feature>
<dbReference type="GO" id="GO:0022857">
    <property type="term" value="F:transmembrane transporter activity"/>
    <property type="evidence" value="ECO:0007669"/>
    <property type="project" value="InterPro"/>
</dbReference>
<feature type="transmembrane region" description="Helical" evidence="5">
    <location>
        <begin position="468"/>
        <end position="492"/>
    </location>
</feature>
<feature type="transmembrane region" description="Helical" evidence="5">
    <location>
        <begin position="81"/>
        <end position="104"/>
    </location>
</feature>
<dbReference type="PANTHER" id="PTHR23501:SF197">
    <property type="entry name" value="COMD"/>
    <property type="match status" value="1"/>
</dbReference>
<feature type="transmembrane region" description="Helical" evidence="5">
    <location>
        <begin position="143"/>
        <end position="164"/>
    </location>
</feature>
<evidence type="ECO:0000313" key="8">
    <source>
        <dbReference type="Proteomes" id="UP001216329"/>
    </source>
</evidence>
<proteinExistence type="predicted"/>
<gene>
    <name evidence="7" type="ORF">P0Y58_11515</name>
</gene>
<evidence type="ECO:0000256" key="1">
    <source>
        <dbReference type="ARBA" id="ARBA00004141"/>
    </source>
</evidence>
<keyword evidence="3 5" id="KW-1133">Transmembrane helix</keyword>
<dbReference type="GO" id="GO:0005886">
    <property type="term" value="C:plasma membrane"/>
    <property type="evidence" value="ECO:0007669"/>
    <property type="project" value="TreeGrafter"/>
</dbReference>
<dbReference type="Proteomes" id="UP001216329">
    <property type="component" value="Chromosome"/>
</dbReference>
<dbReference type="PROSITE" id="PS50850">
    <property type="entry name" value="MFS"/>
    <property type="match status" value="1"/>
</dbReference>
<dbReference type="EMBL" id="CP119325">
    <property type="protein sequence ID" value="WEK32786.1"/>
    <property type="molecule type" value="Genomic_DNA"/>
</dbReference>
<sequence length="503" mass="53835">MIAEPAALSFRQALLAMLGISLVLMLSALDQTVIGNALPSIVAQLHGFELYAWVATGYLLSSIVTIPVFGRLGDYYGRKPFVLMATVIFMLASLICALAQSMPWLVAGRVLQGFGGGMLIGTAFACVPELFPDTRQRLRWQLLLSAMFSVVNAIGPGLGGYLTGQFGWRSVFWLNLPLGLLALFFAWRYLPWYRPQVHAPARLDWLGAALIVLALGGLQLFVEGLGRSATGVSLALGLLSLLALLALVYQERRCSAPLLPGALFTQRSMRLLFSLALLAGGVMFTLLFYLPLLLQGGYGFSPEQAGMLITPLALSITLGAMVNSRLMTRLANPNWLPLAGFTSLCCACAGLAAVGLGSHMHVLAALILLAGLGLGFVLLNLSVFTQTLAERQHLGIATALQQSLRLVGGLIGTASMGSLVNLLYAERMRLALDTIGESAAFERLRDPQVLMSGAASLPAEWLLLARTALAQAIGAGLLLCALAALLAIWLTWRLPRVDLHARR</sequence>
<dbReference type="InterPro" id="IPR036259">
    <property type="entry name" value="MFS_trans_sf"/>
</dbReference>
<feature type="transmembrane region" description="Helical" evidence="5">
    <location>
        <begin position="304"/>
        <end position="323"/>
    </location>
</feature>
<accession>A0AAJ5WJ27</accession>
<dbReference type="SUPFAM" id="SSF103473">
    <property type="entry name" value="MFS general substrate transporter"/>
    <property type="match status" value="1"/>
</dbReference>
<dbReference type="InterPro" id="IPR020846">
    <property type="entry name" value="MFS_dom"/>
</dbReference>
<feature type="transmembrane region" description="Helical" evidence="5">
    <location>
        <begin position="12"/>
        <end position="30"/>
    </location>
</feature>
<protein>
    <submittedName>
        <fullName evidence="7">MFS transporter</fullName>
    </submittedName>
</protein>
<feature type="transmembrane region" description="Helical" evidence="5">
    <location>
        <begin position="110"/>
        <end position="131"/>
    </location>
</feature>
<reference evidence="7" key="1">
    <citation type="submission" date="2023-03" db="EMBL/GenBank/DDBJ databases">
        <title>Andean soil-derived lignocellulolytic bacterial consortium as a source of novel taxa and putative plastic-active enzymes.</title>
        <authorList>
            <person name="Diaz-Garcia L."/>
            <person name="Chuvochina M."/>
            <person name="Feuerriegel G."/>
            <person name="Bunk B."/>
            <person name="Sproer C."/>
            <person name="Streit W.R."/>
            <person name="Rodriguez L.M."/>
            <person name="Overmann J."/>
            <person name="Jimenez D.J."/>
        </authorList>
    </citation>
    <scope>NUCLEOTIDE SEQUENCE</scope>
    <source>
        <strain evidence="7">MAG 876</strain>
    </source>
</reference>
<keyword evidence="4 5" id="KW-0472">Membrane</keyword>
<name>A0AAJ5WJ27_9PSED</name>
<evidence type="ECO:0000256" key="5">
    <source>
        <dbReference type="SAM" id="Phobius"/>
    </source>
</evidence>
<feature type="domain" description="Major facilitator superfamily (MFS) profile" evidence="6">
    <location>
        <begin position="16"/>
        <end position="498"/>
    </location>
</feature>
<dbReference type="InterPro" id="IPR011701">
    <property type="entry name" value="MFS"/>
</dbReference>
<feature type="transmembrane region" description="Helical" evidence="5">
    <location>
        <begin position="404"/>
        <end position="424"/>
    </location>
</feature>
<feature type="transmembrane region" description="Helical" evidence="5">
    <location>
        <begin position="362"/>
        <end position="383"/>
    </location>
</feature>
<feature type="transmembrane region" description="Helical" evidence="5">
    <location>
        <begin position="335"/>
        <end position="356"/>
    </location>
</feature>
<evidence type="ECO:0000313" key="7">
    <source>
        <dbReference type="EMBL" id="WEK32786.1"/>
    </source>
</evidence>
<dbReference type="PANTHER" id="PTHR23501">
    <property type="entry name" value="MAJOR FACILITATOR SUPERFAMILY"/>
    <property type="match status" value="1"/>
</dbReference>
<dbReference type="Gene3D" id="1.20.1250.20">
    <property type="entry name" value="MFS general substrate transporter like domains"/>
    <property type="match status" value="1"/>
</dbReference>
<feature type="transmembrane region" description="Helical" evidence="5">
    <location>
        <begin position="271"/>
        <end position="292"/>
    </location>
</feature>
<feature type="transmembrane region" description="Helical" evidence="5">
    <location>
        <begin position="228"/>
        <end position="250"/>
    </location>
</feature>